<evidence type="ECO:0000313" key="3">
    <source>
        <dbReference type="Proteomes" id="UP000183975"/>
    </source>
</evidence>
<name>A0A1M6WPC8_9FIRM</name>
<proteinExistence type="predicted"/>
<accession>A0A1M6WPC8</accession>
<feature type="non-terminal residue" evidence="2">
    <location>
        <position position="49"/>
    </location>
</feature>
<gene>
    <name evidence="2" type="ORF">SAMN02745138_02630</name>
</gene>
<organism evidence="2 3">
    <name type="scientific">Anaerotignum lactatifermentans DSM 14214</name>
    <dbReference type="NCBI Taxonomy" id="1121323"/>
    <lineage>
        <taxon>Bacteria</taxon>
        <taxon>Bacillati</taxon>
        <taxon>Bacillota</taxon>
        <taxon>Clostridia</taxon>
        <taxon>Lachnospirales</taxon>
        <taxon>Anaerotignaceae</taxon>
        <taxon>Anaerotignum</taxon>
    </lineage>
</organism>
<dbReference type="Proteomes" id="UP000183975">
    <property type="component" value="Unassembled WGS sequence"/>
</dbReference>
<dbReference type="EMBL" id="FRAH01000056">
    <property type="protein sequence ID" value="SHK95622.1"/>
    <property type="molecule type" value="Genomic_DNA"/>
</dbReference>
<keyword evidence="3" id="KW-1185">Reference proteome</keyword>
<evidence type="ECO:0000313" key="2">
    <source>
        <dbReference type="EMBL" id="SHK95622.1"/>
    </source>
</evidence>
<dbReference type="AlphaFoldDB" id="A0A1M6WPC8"/>
<sequence>MKNGKGSTHKKRAFRKRLKKSRHKKRTRRVLMESLLEFTSDEGKVEVSR</sequence>
<evidence type="ECO:0000256" key="1">
    <source>
        <dbReference type="SAM" id="MobiDB-lite"/>
    </source>
</evidence>
<protein>
    <submittedName>
        <fullName evidence="2">Uncharacterized protein</fullName>
    </submittedName>
</protein>
<reference evidence="2 3" key="1">
    <citation type="submission" date="2016-11" db="EMBL/GenBank/DDBJ databases">
        <authorList>
            <person name="Jaros S."/>
            <person name="Januszkiewicz K."/>
            <person name="Wedrychowicz H."/>
        </authorList>
    </citation>
    <scope>NUCLEOTIDE SEQUENCE [LARGE SCALE GENOMIC DNA]</scope>
    <source>
        <strain evidence="2 3">DSM 14214</strain>
    </source>
</reference>
<feature type="region of interest" description="Disordered" evidence="1">
    <location>
        <begin position="1"/>
        <end position="28"/>
    </location>
</feature>
<feature type="compositionally biased region" description="Basic residues" evidence="1">
    <location>
        <begin position="7"/>
        <end position="28"/>
    </location>
</feature>